<accession>A0ABW6BH86</accession>
<dbReference type="EMBL" id="JBHUPB010000010">
    <property type="protein sequence ID" value="MFD2968895.1"/>
    <property type="molecule type" value="Genomic_DNA"/>
</dbReference>
<name>A0ABW6BH86_9SPHI</name>
<dbReference type="Proteomes" id="UP001597525">
    <property type="component" value="Unassembled WGS sequence"/>
</dbReference>
<dbReference type="RefSeq" id="WP_320184839.1">
    <property type="nucleotide sequence ID" value="NZ_CP138332.1"/>
</dbReference>
<protein>
    <submittedName>
        <fullName evidence="1">Uncharacterized protein</fullName>
    </submittedName>
</protein>
<proteinExistence type="predicted"/>
<evidence type="ECO:0000313" key="1">
    <source>
        <dbReference type="EMBL" id="MFD2968895.1"/>
    </source>
</evidence>
<sequence length="123" mass="13973">MIRLIGFVVLLCYCLAPMIQCRRTADGICATFGKILRIDLSFTVQLDEALEESHAASTTKSAQDIQTEAKHNWKTKDSTMDSLFRKSSRDHIWGWQRQPYLTSGIGYNTALERYPSSKILGKQ</sequence>
<organism evidence="1 2">
    <name type="scientific">Sphingobacterium bambusae</name>
    <dbReference type="NCBI Taxonomy" id="662858"/>
    <lineage>
        <taxon>Bacteria</taxon>
        <taxon>Pseudomonadati</taxon>
        <taxon>Bacteroidota</taxon>
        <taxon>Sphingobacteriia</taxon>
        <taxon>Sphingobacteriales</taxon>
        <taxon>Sphingobacteriaceae</taxon>
        <taxon>Sphingobacterium</taxon>
    </lineage>
</organism>
<reference evidence="2" key="1">
    <citation type="journal article" date="2019" name="Int. J. Syst. Evol. Microbiol.">
        <title>The Global Catalogue of Microorganisms (GCM) 10K type strain sequencing project: providing services to taxonomists for standard genome sequencing and annotation.</title>
        <authorList>
            <consortium name="The Broad Institute Genomics Platform"/>
            <consortium name="The Broad Institute Genome Sequencing Center for Infectious Disease"/>
            <person name="Wu L."/>
            <person name="Ma J."/>
        </authorList>
    </citation>
    <scope>NUCLEOTIDE SEQUENCE [LARGE SCALE GENOMIC DNA]</scope>
    <source>
        <strain evidence="2">KCTC 22814</strain>
    </source>
</reference>
<comment type="caution">
    <text evidence="1">The sequence shown here is derived from an EMBL/GenBank/DDBJ whole genome shotgun (WGS) entry which is preliminary data.</text>
</comment>
<keyword evidence="2" id="KW-1185">Reference proteome</keyword>
<evidence type="ECO:0000313" key="2">
    <source>
        <dbReference type="Proteomes" id="UP001597525"/>
    </source>
</evidence>
<gene>
    <name evidence="1" type="ORF">ACFS7Y_15980</name>
</gene>